<name>A0A914PB38_9BILA</name>
<dbReference type="AlphaFoldDB" id="A0A914PB38"/>
<reference evidence="3" key="1">
    <citation type="submission" date="2022-11" db="UniProtKB">
        <authorList>
            <consortium name="WormBaseParasite"/>
        </authorList>
    </citation>
    <scope>IDENTIFICATION</scope>
</reference>
<sequence length="81" mass="9162">MGFDAAPNDIKLSEKPVSHLIDMTVIEEISNKEIDESSDSENSVSSTEPSSLVEQDSFPKKPMSKREWEQFGMQKCIKKNK</sequence>
<evidence type="ECO:0000256" key="1">
    <source>
        <dbReference type="SAM" id="MobiDB-lite"/>
    </source>
</evidence>
<accession>A0A914PB38</accession>
<feature type="compositionally biased region" description="Low complexity" evidence="1">
    <location>
        <begin position="40"/>
        <end position="54"/>
    </location>
</feature>
<keyword evidence="2" id="KW-1185">Reference proteome</keyword>
<evidence type="ECO:0000313" key="2">
    <source>
        <dbReference type="Proteomes" id="UP000887578"/>
    </source>
</evidence>
<feature type="region of interest" description="Disordered" evidence="1">
    <location>
        <begin position="30"/>
        <end position="81"/>
    </location>
</feature>
<protein>
    <submittedName>
        <fullName evidence="3">Uncharacterized protein</fullName>
    </submittedName>
</protein>
<organism evidence="2 3">
    <name type="scientific">Panagrolaimus davidi</name>
    <dbReference type="NCBI Taxonomy" id="227884"/>
    <lineage>
        <taxon>Eukaryota</taxon>
        <taxon>Metazoa</taxon>
        <taxon>Ecdysozoa</taxon>
        <taxon>Nematoda</taxon>
        <taxon>Chromadorea</taxon>
        <taxon>Rhabditida</taxon>
        <taxon>Tylenchina</taxon>
        <taxon>Panagrolaimomorpha</taxon>
        <taxon>Panagrolaimoidea</taxon>
        <taxon>Panagrolaimidae</taxon>
        <taxon>Panagrolaimus</taxon>
    </lineage>
</organism>
<dbReference type="Proteomes" id="UP000887578">
    <property type="component" value="Unplaced"/>
</dbReference>
<evidence type="ECO:0000313" key="3">
    <source>
        <dbReference type="WBParaSite" id="PDA_v2.g14785.t1"/>
    </source>
</evidence>
<dbReference type="WBParaSite" id="PDA_v2.g14785.t1">
    <property type="protein sequence ID" value="PDA_v2.g14785.t1"/>
    <property type="gene ID" value="PDA_v2.g14785"/>
</dbReference>
<proteinExistence type="predicted"/>